<sequence>MSNPVKTYFLSPGFEFPPPPDGLISLGSLLVEPKKPERSLNKNKQVPVLGNATYKLHKENWKIHRPQLRDARGGVWAGFLKMIVRIGGNNEINRSHRENEIYKCKRLETQSFQLDDSYIYESLQNPRVKSYIEQGWFKKPVYMITGLKIARGVSAEATESKGNGVDGELGVDATATGIPVSGGPKAKWMSKTNEDMSFTGSSDFVFAFQLIKISSRK</sequence>
<dbReference type="EMBL" id="JASNWA010000004">
    <property type="protein sequence ID" value="KAK3176018.1"/>
    <property type="molecule type" value="Genomic_DNA"/>
</dbReference>
<evidence type="ECO:0000313" key="1">
    <source>
        <dbReference type="EMBL" id="KAK3176018.1"/>
    </source>
</evidence>
<comment type="caution">
    <text evidence="1">The sequence shown here is derived from an EMBL/GenBank/DDBJ whole genome shotgun (WGS) entry which is preliminary data.</text>
</comment>
<dbReference type="Proteomes" id="UP001276659">
    <property type="component" value="Unassembled WGS sequence"/>
</dbReference>
<protein>
    <submittedName>
        <fullName evidence="1">Uncharacterized protein</fullName>
    </submittedName>
</protein>
<accession>A0AAD9ZDH9</accession>
<name>A0AAD9ZDH9_9LECA</name>
<evidence type="ECO:0000313" key="2">
    <source>
        <dbReference type="Proteomes" id="UP001276659"/>
    </source>
</evidence>
<keyword evidence="2" id="KW-1185">Reference proteome</keyword>
<organism evidence="1 2">
    <name type="scientific">Lepraria neglecta</name>
    <dbReference type="NCBI Taxonomy" id="209136"/>
    <lineage>
        <taxon>Eukaryota</taxon>
        <taxon>Fungi</taxon>
        <taxon>Dikarya</taxon>
        <taxon>Ascomycota</taxon>
        <taxon>Pezizomycotina</taxon>
        <taxon>Lecanoromycetes</taxon>
        <taxon>OSLEUM clade</taxon>
        <taxon>Lecanoromycetidae</taxon>
        <taxon>Lecanorales</taxon>
        <taxon>Lecanorineae</taxon>
        <taxon>Stereocaulaceae</taxon>
        <taxon>Lepraria</taxon>
    </lineage>
</organism>
<dbReference type="AlphaFoldDB" id="A0AAD9ZDH9"/>
<gene>
    <name evidence="1" type="ORF">OEA41_007340</name>
</gene>
<reference evidence="1" key="1">
    <citation type="submission" date="2022-11" db="EMBL/GenBank/DDBJ databases">
        <title>Chromosomal genome sequence assembly and mating type (MAT) locus characterization of the leprose asexual lichenized fungus Lepraria neglecta (Nyl.) Erichsen.</title>
        <authorList>
            <person name="Allen J.L."/>
            <person name="Pfeffer B."/>
        </authorList>
    </citation>
    <scope>NUCLEOTIDE SEQUENCE</scope>
    <source>
        <strain evidence="1">Allen 5258</strain>
    </source>
</reference>
<proteinExistence type="predicted"/>